<dbReference type="VEuPathDB" id="TrichDB:TVAG_088890"/>
<reference evidence="1" key="2">
    <citation type="journal article" date="2007" name="Science">
        <title>Draft genome sequence of the sexually transmitted pathogen Trichomonas vaginalis.</title>
        <authorList>
            <person name="Carlton J.M."/>
            <person name="Hirt R.P."/>
            <person name="Silva J.C."/>
            <person name="Delcher A.L."/>
            <person name="Schatz M."/>
            <person name="Zhao Q."/>
            <person name="Wortman J.R."/>
            <person name="Bidwell S.L."/>
            <person name="Alsmark U.C.M."/>
            <person name="Besteiro S."/>
            <person name="Sicheritz-Ponten T."/>
            <person name="Noel C.J."/>
            <person name="Dacks J.B."/>
            <person name="Foster P.G."/>
            <person name="Simillion C."/>
            <person name="Van de Peer Y."/>
            <person name="Miranda-Saavedra D."/>
            <person name="Barton G.J."/>
            <person name="Westrop G.D."/>
            <person name="Mueller S."/>
            <person name="Dessi D."/>
            <person name="Fiori P.L."/>
            <person name="Ren Q."/>
            <person name="Paulsen I."/>
            <person name="Zhang H."/>
            <person name="Bastida-Corcuera F.D."/>
            <person name="Simoes-Barbosa A."/>
            <person name="Brown M.T."/>
            <person name="Hayes R.D."/>
            <person name="Mukherjee M."/>
            <person name="Okumura C.Y."/>
            <person name="Schneider R."/>
            <person name="Smith A.J."/>
            <person name="Vanacova S."/>
            <person name="Villalvazo M."/>
            <person name="Haas B.J."/>
            <person name="Pertea M."/>
            <person name="Feldblyum T.V."/>
            <person name="Utterback T.R."/>
            <person name="Shu C.L."/>
            <person name="Osoegawa K."/>
            <person name="de Jong P.J."/>
            <person name="Hrdy I."/>
            <person name="Horvathova L."/>
            <person name="Zubacova Z."/>
            <person name="Dolezal P."/>
            <person name="Malik S.B."/>
            <person name="Logsdon J.M. Jr."/>
            <person name="Henze K."/>
            <person name="Gupta A."/>
            <person name="Wang C.C."/>
            <person name="Dunne R.L."/>
            <person name="Upcroft J.A."/>
            <person name="Upcroft P."/>
            <person name="White O."/>
            <person name="Salzberg S.L."/>
            <person name="Tang P."/>
            <person name="Chiu C.-H."/>
            <person name="Lee Y.-S."/>
            <person name="Embley T.M."/>
            <person name="Coombs G.H."/>
            <person name="Mottram J.C."/>
            <person name="Tachezy J."/>
            <person name="Fraser-Liggett C.M."/>
            <person name="Johnson P.J."/>
        </authorList>
    </citation>
    <scope>NUCLEOTIDE SEQUENCE [LARGE SCALE GENOMIC DNA]</scope>
    <source>
        <strain evidence="1">G3</strain>
    </source>
</reference>
<organism evidence="1 2">
    <name type="scientific">Trichomonas vaginalis (strain ATCC PRA-98 / G3)</name>
    <dbReference type="NCBI Taxonomy" id="412133"/>
    <lineage>
        <taxon>Eukaryota</taxon>
        <taxon>Metamonada</taxon>
        <taxon>Parabasalia</taxon>
        <taxon>Trichomonadida</taxon>
        <taxon>Trichomonadidae</taxon>
        <taxon>Trichomonas</taxon>
    </lineage>
</organism>
<evidence type="ECO:0000313" key="1">
    <source>
        <dbReference type="EMBL" id="EAY10173.1"/>
    </source>
</evidence>
<dbReference type="RefSeq" id="XP_001322396.1">
    <property type="nucleotide sequence ID" value="XM_001322361.1"/>
</dbReference>
<keyword evidence="2" id="KW-1185">Reference proteome</keyword>
<accession>A2EB33</accession>
<dbReference type="AlphaFoldDB" id="A2EB33"/>
<evidence type="ECO:0000313" key="2">
    <source>
        <dbReference type="Proteomes" id="UP000001542"/>
    </source>
</evidence>
<dbReference type="EMBL" id="DS113343">
    <property type="protein sequence ID" value="EAY10173.1"/>
    <property type="molecule type" value="Genomic_DNA"/>
</dbReference>
<reference evidence="1" key="1">
    <citation type="submission" date="2006-10" db="EMBL/GenBank/DDBJ databases">
        <authorList>
            <person name="Amadeo P."/>
            <person name="Zhao Q."/>
            <person name="Wortman J."/>
            <person name="Fraser-Liggett C."/>
            <person name="Carlton J."/>
        </authorList>
    </citation>
    <scope>NUCLEOTIDE SEQUENCE</scope>
    <source>
        <strain evidence="1">G3</strain>
    </source>
</reference>
<sequence length="93" mass="10222">MFDSISQPDMNGVISTLDDKDLYKQVISKCSKVSAAGLDIITYSIIKAHPDKFAEIIAMISQKMLELGKFPLLWCKARSNLIYKGGDLGHTGS</sequence>
<protein>
    <submittedName>
        <fullName evidence="1">Uncharacterized protein</fullName>
    </submittedName>
</protein>
<dbReference type="VEuPathDB" id="TrichDB:TVAGG3_0397580"/>
<gene>
    <name evidence="1" type="ORF">TVAG_088890</name>
</gene>
<dbReference type="InParanoid" id="A2EB33"/>
<name>A2EB33_TRIV3</name>
<dbReference type="KEGG" id="tva:4768106"/>
<proteinExistence type="predicted"/>
<dbReference type="Proteomes" id="UP000001542">
    <property type="component" value="Unassembled WGS sequence"/>
</dbReference>